<dbReference type="EMBL" id="QPJD01000022">
    <property type="protein sequence ID" value="RCW41652.1"/>
    <property type="molecule type" value="Genomic_DNA"/>
</dbReference>
<dbReference type="AlphaFoldDB" id="A0A368VJR3"/>
<dbReference type="SUPFAM" id="SSF52540">
    <property type="entry name" value="P-loop containing nucleoside triphosphate hydrolases"/>
    <property type="match status" value="1"/>
</dbReference>
<dbReference type="Gene3D" id="3.40.50.300">
    <property type="entry name" value="P-loop containing nucleotide triphosphate hydrolases"/>
    <property type="match status" value="1"/>
</dbReference>
<sequence>MKAYILLNQSGVTDAFHELNEIESVESFILGENLKFEEKSIIVVSDQYADIKTMIQIRSENPVAEMFYFVQLYEDATEAKAIQSTLKAHNIRVLPPYLTGKQIAEQIEAELFTSTKGSSRVVAALGTIYDVGLSSSLLLLSKQITEVSNIRVGVIGLNGWNPGTTFIDYKGKYLDELWGVLDGRQMQPEDLDEKMDELHPGVFYLAGNRDMLKIYTYTPEGIKHLIDLAKQRFDLVILDVGHHLDTPLAVQAILSSDLMFVYTNQRTAAKENWFRYKEQVLERELGLDIDHAKNIWLVCNKMFPSSDVETHRHLSEIYKLPCMASIPYYNTLYRVEFRKDLMAFNEKKYISELNRIVNGLLDFYNFPLKETGKKSKSWFALSR</sequence>
<dbReference type="OrthoDB" id="2791974at2"/>
<dbReference type="RefSeq" id="WP_114383748.1">
    <property type="nucleotide sequence ID" value="NZ_QPJD01000022.1"/>
</dbReference>
<organism evidence="1 2">
    <name type="scientific">Paenibacillus prosopidis</name>
    <dbReference type="NCBI Taxonomy" id="630520"/>
    <lineage>
        <taxon>Bacteria</taxon>
        <taxon>Bacillati</taxon>
        <taxon>Bacillota</taxon>
        <taxon>Bacilli</taxon>
        <taxon>Bacillales</taxon>
        <taxon>Paenibacillaceae</taxon>
        <taxon>Paenibacillus</taxon>
    </lineage>
</organism>
<evidence type="ECO:0000313" key="2">
    <source>
        <dbReference type="Proteomes" id="UP000252415"/>
    </source>
</evidence>
<keyword evidence="2" id="KW-1185">Reference proteome</keyword>
<evidence type="ECO:0000313" key="1">
    <source>
        <dbReference type="EMBL" id="RCW41652.1"/>
    </source>
</evidence>
<evidence type="ECO:0008006" key="3">
    <source>
        <dbReference type="Google" id="ProtNLM"/>
    </source>
</evidence>
<protein>
    <recommendedName>
        <fullName evidence="3">MinD-like ATPase involved in chromosome partitioning or flagellar assembly</fullName>
    </recommendedName>
</protein>
<dbReference type="Proteomes" id="UP000252415">
    <property type="component" value="Unassembled WGS sequence"/>
</dbReference>
<proteinExistence type="predicted"/>
<comment type="caution">
    <text evidence="1">The sequence shown here is derived from an EMBL/GenBank/DDBJ whole genome shotgun (WGS) entry which is preliminary data.</text>
</comment>
<gene>
    <name evidence="1" type="ORF">DFP97_12288</name>
</gene>
<dbReference type="InterPro" id="IPR027417">
    <property type="entry name" value="P-loop_NTPase"/>
</dbReference>
<accession>A0A368VJR3</accession>
<name>A0A368VJR3_9BACL</name>
<reference evidence="1 2" key="1">
    <citation type="submission" date="2018-07" db="EMBL/GenBank/DDBJ databases">
        <title>Genomic Encyclopedia of Type Strains, Phase III (KMG-III): the genomes of soil and plant-associated and newly described type strains.</title>
        <authorList>
            <person name="Whitman W."/>
        </authorList>
    </citation>
    <scope>NUCLEOTIDE SEQUENCE [LARGE SCALE GENOMIC DNA]</scope>
    <source>
        <strain evidence="1 2">CECT 7506</strain>
    </source>
</reference>